<evidence type="ECO:0000256" key="11">
    <source>
        <dbReference type="ARBA" id="ARBA00023136"/>
    </source>
</evidence>
<feature type="binding site" evidence="12">
    <location>
        <position position="142"/>
    </location>
    <ligand>
        <name>Zn(2+)</name>
        <dbReference type="ChEBI" id="CHEBI:29105"/>
        <note>catalytic</note>
    </ligand>
</feature>
<feature type="transmembrane region" description="Helical" evidence="12">
    <location>
        <begin position="12"/>
        <end position="33"/>
    </location>
</feature>
<evidence type="ECO:0000313" key="15">
    <source>
        <dbReference type="Proteomes" id="UP000179157"/>
    </source>
</evidence>
<evidence type="ECO:0000256" key="10">
    <source>
        <dbReference type="ARBA" id="ARBA00023049"/>
    </source>
</evidence>
<dbReference type="PANTHER" id="PTHR43221:SF1">
    <property type="entry name" value="PROTEASE HTPX"/>
    <property type="match status" value="1"/>
</dbReference>
<evidence type="ECO:0000256" key="12">
    <source>
        <dbReference type="HAMAP-Rule" id="MF_00188"/>
    </source>
</evidence>
<keyword evidence="11 12" id="KW-0472">Membrane</keyword>
<keyword evidence="4 12" id="KW-0645">Protease</keyword>
<keyword evidence="6 12" id="KW-0479">Metal-binding</keyword>
<keyword evidence="7 12" id="KW-0378">Hydrolase</keyword>
<keyword evidence="3 12" id="KW-1003">Cell membrane</keyword>
<dbReference type="EMBL" id="MFGX01000068">
    <property type="protein sequence ID" value="OGF54940.1"/>
    <property type="molecule type" value="Genomic_DNA"/>
</dbReference>
<evidence type="ECO:0000256" key="7">
    <source>
        <dbReference type="ARBA" id="ARBA00022801"/>
    </source>
</evidence>
<evidence type="ECO:0000256" key="4">
    <source>
        <dbReference type="ARBA" id="ARBA00022670"/>
    </source>
</evidence>
<evidence type="ECO:0000256" key="9">
    <source>
        <dbReference type="ARBA" id="ARBA00022989"/>
    </source>
</evidence>
<evidence type="ECO:0000259" key="13">
    <source>
        <dbReference type="Pfam" id="PF01435"/>
    </source>
</evidence>
<feature type="binding site" evidence="12">
    <location>
        <position position="225"/>
    </location>
    <ligand>
        <name>Zn(2+)</name>
        <dbReference type="ChEBI" id="CHEBI:29105"/>
        <note>catalytic</note>
    </ligand>
</feature>
<feature type="transmembrane region" description="Helical" evidence="12">
    <location>
        <begin position="192"/>
        <end position="216"/>
    </location>
</feature>
<keyword evidence="5 12" id="KW-0812">Transmembrane</keyword>
<dbReference type="Gene3D" id="3.30.2010.10">
    <property type="entry name" value="Metalloproteases ('zincins'), catalytic domain"/>
    <property type="match status" value="1"/>
</dbReference>
<dbReference type="GO" id="GO:0006508">
    <property type="term" value="P:proteolysis"/>
    <property type="evidence" value="ECO:0007669"/>
    <property type="project" value="UniProtKB-KW"/>
</dbReference>
<accession>A0A1F5UUX8</accession>
<evidence type="ECO:0000256" key="5">
    <source>
        <dbReference type="ARBA" id="ARBA00022692"/>
    </source>
</evidence>
<gene>
    <name evidence="12" type="primary">htpX</name>
    <name evidence="14" type="ORF">A2Z21_08895</name>
</gene>
<dbReference type="EC" id="3.4.24.-" evidence="12"/>
<keyword evidence="10 12" id="KW-0482">Metalloprotease</keyword>
<proteinExistence type="inferred from homology"/>
<dbReference type="InterPro" id="IPR001915">
    <property type="entry name" value="Peptidase_M48"/>
</dbReference>
<evidence type="ECO:0000256" key="1">
    <source>
        <dbReference type="ARBA" id="ARBA00004651"/>
    </source>
</evidence>
<dbReference type="STRING" id="1817864.A2Z21_08895"/>
<feature type="binding site" evidence="12">
    <location>
        <position position="146"/>
    </location>
    <ligand>
        <name>Zn(2+)</name>
        <dbReference type="ChEBI" id="CHEBI:29105"/>
        <note>catalytic</note>
    </ligand>
</feature>
<evidence type="ECO:0000256" key="8">
    <source>
        <dbReference type="ARBA" id="ARBA00022833"/>
    </source>
</evidence>
<dbReference type="GO" id="GO:0008270">
    <property type="term" value="F:zinc ion binding"/>
    <property type="evidence" value="ECO:0007669"/>
    <property type="project" value="UniProtKB-UniRule"/>
</dbReference>
<dbReference type="GO" id="GO:0004222">
    <property type="term" value="F:metalloendopeptidase activity"/>
    <property type="evidence" value="ECO:0007669"/>
    <property type="project" value="UniProtKB-UniRule"/>
</dbReference>
<comment type="similarity">
    <text evidence="2 12">Belongs to the peptidase M48B family.</text>
</comment>
<comment type="subcellular location">
    <subcellularLocation>
        <location evidence="1 12">Cell membrane</location>
        <topology evidence="1 12">Multi-pass membrane protein</topology>
    </subcellularLocation>
</comment>
<protein>
    <recommendedName>
        <fullName evidence="12">Protease HtpX homolog</fullName>
        <ecNumber evidence="12">3.4.24.-</ecNumber>
    </recommendedName>
</protein>
<keyword evidence="9 12" id="KW-1133">Transmembrane helix</keyword>
<feature type="transmembrane region" description="Helical" evidence="12">
    <location>
        <begin position="39"/>
        <end position="58"/>
    </location>
</feature>
<keyword evidence="8 12" id="KW-0862">Zinc</keyword>
<dbReference type="InterPro" id="IPR022919">
    <property type="entry name" value="Pept_M48_protease_HtpX"/>
</dbReference>
<feature type="active site" evidence="12">
    <location>
        <position position="143"/>
    </location>
</feature>
<dbReference type="GO" id="GO:0005886">
    <property type="term" value="C:plasma membrane"/>
    <property type="evidence" value="ECO:0007669"/>
    <property type="project" value="UniProtKB-SubCell"/>
</dbReference>
<feature type="domain" description="Peptidase M48" evidence="13">
    <location>
        <begin position="77"/>
        <end position="298"/>
    </location>
</feature>
<evidence type="ECO:0000256" key="2">
    <source>
        <dbReference type="ARBA" id="ARBA00009779"/>
    </source>
</evidence>
<comment type="caution">
    <text evidence="14">The sequence shown here is derived from an EMBL/GenBank/DDBJ whole genome shotgun (WGS) entry which is preliminary data.</text>
</comment>
<dbReference type="Pfam" id="PF01435">
    <property type="entry name" value="Peptidase_M48"/>
    <property type="match status" value="1"/>
</dbReference>
<dbReference type="HAMAP" id="MF_00188">
    <property type="entry name" value="Pept_M48_protease_HtpX"/>
    <property type="match status" value="1"/>
</dbReference>
<dbReference type="Proteomes" id="UP000179157">
    <property type="component" value="Unassembled WGS sequence"/>
</dbReference>
<name>A0A1F5UUX8_FRAXR</name>
<dbReference type="AlphaFoldDB" id="A0A1F5UUX8"/>
<comment type="cofactor">
    <cofactor evidence="12">
        <name>Zn(2+)</name>
        <dbReference type="ChEBI" id="CHEBI:29105"/>
    </cofactor>
    <text evidence="12">Binds 1 zinc ion per subunit.</text>
</comment>
<feature type="transmembrane region" description="Helical" evidence="12">
    <location>
        <begin position="152"/>
        <end position="172"/>
    </location>
</feature>
<sequence>MYEQIAANRRNTLLLTVSMTLLLLALGYLLGVLLLDSPWAGLVIGLILAGIIAAVSYYNGSSILLNAVNAHEIQKADDPQLFNAVEELSIAAGLPMPKIYLIDDPAPNAFATGRNPKHSAVAITKGLREKLTRDELQGVMAHELGHIENRDILYMTMLAVMVGTIVILADISRRSLWYGSSRGRSSRGGSRGSSQGILIVIAVVLAVVAPLLAAIIQMAASRQREYLADATSAKLTRYPEGLASALEKIANDSEELQTPNRALQALFTVNPLDKHVPTSSLFDSHPPLEERIKRLRSIVGAPS</sequence>
<evidence type="ECO:0000313" key="14">
    <source>
        <dbReference type="EMBL" id="OGF54940.1"/>
    </source>
</evidence>
<evidence type="ECO:0000256" key="3">
    <source>
        <dbReference type="ARBA" id="ARBA00022475"/>
    </source>
</evidence>
<reference evidence="14 15" key="1">
    <citation type="journal article" date="2016" name="Nat. Commun.">
        <title>Thousands of microbial genomes shed light on interconnected biogeochemical processes in an aquifer system.</title>
        <authorList>
            <person name="Anantharaman K."/>
            <person name="Brown C.T."/>
            <person name="Hug L.A."/>
            <person name="Sharon I."/>
            <person name="Castelle C.J."/>
            <person name="Probst A.J."/>
            <person name="Thomas B.C."/>
            <person name="Singh A."/>
            <person name="Wilkins M.J."/>
            <person name="Karaoz U."/>
            <person name="Brodie E.L."/>
            <person name="Williams K.H."/>
            <person name="Hubbard S.S."/>
            <person name="Banfield J.F."/>
        </authorList>
    </citation>
    <scope>NUCLEOTIDE SEQUENCE [LARGE SCALE GENOMIC DNA]</scope>
    <source>
        <strain evidence="15">RBG_16_55_9</strain>
    </source>
</reference>
<dbReference type="PANTHER" id="PTHR43221">
    <property type="entry name" value="PROTEASE HTPX"/>
    <property type="match status" value="1"/>
</dbReference>
<evidence type="ECO:0000256" key="6">
    <source>
        <dbReference type="ARBA" id="ARBA00022723"/>
    </source>
</evidence>
<organism evidence="14 15">
    <name type="scientific">Fraserbacteria sp. (strain RBG_16_55_9)</name>
    <dbReference type="NCBI Taxonomy" id="1817864"/>
    <lineage>
        <taxon>Bacteria</taxon>
        <taxon>Candidatus Fraseribacteriota</taxon>
    </lineage>
</organism>
<dbReference type="CDD" id="cd07340">
    <property type="entry name" value="M48B_Htpx_like"/>
    <property type="match status" value="1"/>
</dbReference>
<dbReference type="InterPro" id="IPR050083">
    <property type="entry name" value="HtpX_protease"/>
</dbReference>